<dbReference type="STRING" id="36050.A0A1B8AHH6"/>
<dbReference type="SUPFAM" id="SSF81301">
    <property type="entry name" value="Nucleotidyltransferase"/>
    <property type="match status" value="1"/>
</dbReference>
<dbReference type="EMBL" id="LYXU01000004">
    <property type="protein sequence ID" value="OBS19972.1"/>
    <property type="molecule type" value="Genomic_DNA"/>
</dbReference>
<dbReference type="InterPro" id="IPR014942">
    <property type="entry name" value="AbiEii"/>
</dbReference>
<reference evidence="1 2" key="1">
    <citation type="submission" date="2016-06" db="EMBL/GenBank/DDBJ databases">
        <title>Living apart together: crosstalk between the core and supernumerary genomes in a fungal plant pathogen.</title>
        <authorList>
            <person name="Vanheule A."/>
            <person name="Audenaert K."/>
            <person name="Warris S."/>
            <person name="Van De Geest H."/>
            <person name="Schijlen E."/>
            <person name="Hofte M."/>
            <person name="De Saeger S."/>
            <person name="Haesaert G."/>
            <person name="Waalwijk C."/>
            <person name="Van Der Lee T."/>
        </authorList>
    </citation>
    <scope>NUCLEOTIDE SEQUENCE [LARGE SCALE GENOMIC DNA]</scope>
    <source>
        <strain evidence="1 2">2516</strain>
    </source>
</reference>
<dbReference type="Pfam" id="PF08843">
    <property type="entry name" value="AbiEii"/>
    <property type="match status" value="1"/>
</dbReference>
<dbReference type="OMA" id="WAFIANS"/>
<protein>
    <recommendedName>
        <fullName evidence="3">Nucleotidyl transferase AbiEii/AbiGii toxin family protein</fullName>
    </recommendedName>
</protein>
<proteinExistence type="predicted"/>
<comment type="caution">
    <text evidence="1">The sequence shown here is derived from an EMBL/GenBank/DDBJ whole genome shotgun (WGS) entry which is preliminary data.</text>
</comment>
<dbReference type="Proteomes" id="UP000091967">
    <property type="component" value="Unassembled WGS sequence"/>
</dbReference>
<sequence>MSGHNNRMKLAGSTLSRILTQNGIEHAFIGGFALNVLGSHRETQDIDVEIAVDDIHELRGRVTRILREADSRFVVKSPHNKLFFVMDDVEVPIETLPRGSLNLPRRLVVFRPGDGTIPVLVPGVLVLTKMKRAANFIGSTRPQSRAKYDSDCIDILYLLGWLRKYNQKIDFANYDAAKPESVYAGLRNIRTHWAAQGQDNAFQLLDSLLQPNDREIIVGN</sequence>
<dbReference type="OrthoDB" id="10066232at2759"/>
<evidence type="ECO:0000313" key="1">
    <source>
        <dbReference type="EMBL" id="OBS19972.1"/>
    </source>
</evidence>
<accession>A0A1B8AHH6</accession>
<dbReference type="Gene3D" id="3.30.460.40">
    <property type="match status" value="1"/>
</dbReference>
<name>A0A1B8AHH6_FUSPO</name>
<keyword evidence="2" id="KW-1185">Reference proteome</keyword>
<gene>
    <name evidence="1" type="ORF">FPOA_11695</name>
</gene>
<dbReference type="InterPro" id="IPR043519">
    <property type="entry name" value="NT_sf"/>
</dbReference>
<organism evidence="1 2">
    <name type="scientific">Fusarium poae</name>
    <dbReference type="NCBI Taxonomy" id="36050"/>
    <lineage>
        <taxon>Eukaryota</taxon>
        <taxon>Fungi</taxon>
        <taxon>Dikarya</taxon>
        <taxon>Ascomycota</taxon>
        <taxon>Pezizomycotina</taxon>
        <taxon>Sordariomycetes</taxon>
        <taxon>Hypocreomycetidae</taxon>
        <taxon>Hypocreales</taxon>
        <taxon>Nectriaceae</taxon>
        <taxon>Fusarium</taxon>
    </lineage>
</organism>
<evidence type="ECO:0000313" key="2">
    <source>
        <dbReference type="Proteomes" id="UP000091967"/>
    </source>
</evidence>
<dbReference type="AlphaFoldDB" id="A0A1B8AHH6"/>
<evidence type="ECO:0008006" key="3">
    <source>
        <dbReference type="Google" id="ProtNLM"/>
    </source>
</evidence>